<evidence type="ECO:0000313" key="3">
    <source>
        <dbReference type="Proteomes" id="UP000815677"/>
    </source>
</evidence>
<name>A0ABQ0LKV4_MYCCL</name>
<evidence type="ECO:0000313" key="2">
    <source>
        <dbReference type="EMBL" id="GAT51755.1"/>
    </source>
</evidence>
<gene>
    <name evidence="2" type="ORF">MCHLO_08869</name>
</gene>
<evidence type="ECO:0000256" key="1">
    <source>
        <dbReference type="SAM" id="MobiDB-lite"/>
    </source>
</evidence>
<feature type="non-terminal residue" evidence="2">
    <location>
        <position position="1"/>
    </location>
</feature>
<organism evidence="2 3">
    <name type="scientific">Mycena chlorophos</name>
    <name type="common">Agaric fungus</name>
    <name type="synonym">Agaricus chlorophos</name>
    <dbReference type="NCBI Taxonomy" id="658473"/>
    <lineage>
        <taxon>Eukaryota</taxon>
        <taxon>Fungi</taxon>
        <taxon>Dikarya</taxon>
        <taxon>Basidiomycota</taxon>
        <taxon>Agaricomycotina</taxon>
        <taxon>Agaricomycetes</taxon>
        <taxon>Agaricomycetidae</taxon>
        <taxon>Agaricales</taxon>
        <taxon>Marasmiineae</taxon>
        <taxon>Mycenaceae</taxon>
        <taxon>Mycena</taxon>
    </lineage>
</organism>
<sequence length="119" mass="12973">VEPLSPVSSSEPPAYDSTGEMFLAIFKKLEGMEAGIAEMRVERQNADARAELAETTQRNQSSMIASIQQKLSSVEQKPLSSVKRDVKELKEMKQEHAQDSSENTNSSVGLGAEEASKAM</sequence>
<keyword evidence="3" id="KW-1185">Reference proteome</keyword>
<dbReference type="EMBL" id="DF847350">
    <property type="protein sequence ID" value="GAT51755.1"/>
    <property type="molecule type" value="Genomic_DNA"/>
</dbReference>
<proteinExistence type="predicted"/>
<accession>A0ABQ0LKV4</accession>
<dbReference type="Proteomes" id="UP000815677">
    <property type="component" value="Unassembled WGS sequence"/>
</dbReference>
<protein>
    <submittedName>
        <fullName evidence="2">Uncharacterized protein</fullName>
    </submittedName>
</protein>
<reference evidence="2" key="1">
    <citation type="submission" date="2014-09" db="EMBL/GenBank/DDBJ databases">
        <title>Genome sequence of the luminous mushroom Mycena chlorophos for searching fungal bioluminescence genes.</title>
        <authorList>
            <person name="Tanaka Y."/>
            <person name="Kasuga D."/>
            <person name="Oba Y."/>
            <person name="Hase S."/>
            <person name="Sato K."/>
            <person name="Oba Y."/>
            <person name="Sakakibara Y."/>
        </authorList>
    </citation>
    <scope>NUCLEOTIDE SEQUENCE</scope>
</reference>
<feature type="region of interest" description="Disordered" evidence="1">
    <location>
        <begin position="52"/>
        <end position="119"/>
    </location>
</feature>
<feature type="compositionally biased region" description="Basic and acidic residues" evidence="1">
    <location>
        <begin position="82"/>
        <end position="99"/>
    </location>
</feature>
<feature type="compositionally biased region" description="Polar residues" evidence="1">
    <location>
        <begin position="54"/>
        <end position="79"/>
    </location>
</feature>